<feature type="transmembrane region" description="Helical" evidence="1">
    <location>
        <begin position="137"/>
        <end position="155"/>
    </location>
</feature>
<dbReference type="EMBL" id="DWWK01000029">
    <property type="protein sequence ID" value="HJC37893.1"/>
    <property type="molecule type" value="Genomic_DNA"/>
</dbReference>
<keyword evidence="1" id="KW-0472">Membrane</keyword>
<keyword evidence="1" id="KW-1133">Transmembrane helix</keyword>
<accession>A0A9D2NW21</accession>
<reference evidence="2" key="2">
    <citation type="submission" date="2021-04" db="EMBL/GenBank/DDBJ databases">
        <authorList>
            <person name="Gilroy R."/>
        </authorList>
    </citation>
    <scope>NUCLEOTIDE SEQUENCE</scope>
    <source>
        <strain evidence="2">ChiGjej1B1-1692</strain>
    </source>
</reference>
<protein>
    <submittedName>
        <fullName evidence="2">DUF1700 domain-containing protein</fullName>
    </submittedName>
</protein>
<dbReference type="Pfam" id="PF22564">
    <property type="entry name" value="HAAS"/>
    <property type="match status" value="1"/>
</dbReference>
<comment type="caution">
    <text evidence="2">The sequence shown here is derived from an EMBL/GenBank/DDBJ whole genome shotgun (WGS) entry which is preliminary data.</text>
</comment>
<dbReference type="AlphaFoldDB" id="A0A9D2NW21"/>
<feature type="transmembrane region" description="Helical" evidence="1">
    <location>
        <begin position="114"/>
        <end position="131"/>
    </location>
</feature>
<keyword evidence="1" id="KW-0812">Transmembrane</keyword>
<evidence type="ECO:0000313" key="2">
    <source>
        <dbReference type="EMBL" id="HJC37893.1"/>
    </source>
</evidence>
<dbReference type="Proteomes" id="UP000823894">
    <property type="component" value="Unassembled WGS sequence"/>
</dbReference>
<sequence>MTREEFLQGLRSALEGNVSSGVLQDNLDYYSQYILDEMRNGKTEAEVVQILGDPWVIARTIISANDGTDEAVAEETRGAGRNDHIYYENSGAGEDGRPHAKVHFLGIDTWWKKLLVILSVVLVIVIVAAVITGIISLLAPIIVPIVIVLLIIRLINGGRRR</sequence>
<reference evidence="2" key="1">
    <citation type="journal article" date="2021" name="PeerJ">
        <title>Extensive microbial diversity within the chicken gut microbiome revealed by metagenomics and culture.</title>
        <authorList>
            <person name="Gilroy R."/>
            <person name="Ravi A."/>
            <person name="Getino M."/>
            <person name="Pursley I."/>
            <person name="Horton D.L."/>
            <person name="Alikhan N.F."/>
            <person name="Baker D."/>
            <person name="Gharbi K."/>
            <person name="Hall N."/>
            <person name="Watson M."/>
            <person name="Adriaenssens E.M."/>
            <person name="Foster-Nyarko E."/>
            <person name="Jarju S."/>
            <person name="Secka A."/>
            <person name="Antonio M."/>
            <person name="Oren A."/>
            <person name="Chaudhuri R.R."/>
            <person name="La Ragione R."/>
            <person name="Hildebrand F."/>
            <person name="Pallen M.J."/>
        </authorList>
    </citation>
    <scope>NUCLEOTIDE SEQUENCE</scope>
    <source>
        <strain evidence="2">ChiGjej1B1-1692</strain>
    </source>
</reference>
<organism evidence="2 3">
    <name type="scientific">Candidatus Mediterraneibacter faecigallinarum</name>
    <dbReference type="NCBI Taxonomy" id="2838669"/>
    <lineage>
        <taxon>Bacteria</taxon>
        <taxon>Bacillati</taxon>
        <taxon>Bacillota</taxon>
        <taxon>Clostridia</taxon>
        <taxon>Lachnospirales</taxon>
        <taxon>Lachnospiraceae</taxon>
        <taxon>Mediterraneibacter</taxon>
    </lineage>
</organism>
<evidence type="ECO:0000313" key="3">
    <source>
        <dbReference type="Proteomes" id="UP000823894"/>
    </source>
</evidence>
<name>A0A9D2NW21_9FIRM</name>
<proteinExistence type="predicted"/>
<evidence type="ECO:0000256" key="1">
    <source>
        <dbReference type="SAM" id="Phobius"/>
    </source>
</evidence>
<gene>
    <name evidence="2" type="ORF">H9757_02325</name>
</gene>